<protein>
    <recommendedName>
        <fullName evidence="4">Phosphoglycerate mutase</fullName>
    </recommendedName>
</protein>
<dbReference type="Pfam" id="PF00300">
    <property type="entry name" value="His_Phos_1"/>
    <property type="match status" value="1"/>
</dbReference>
<feature type="binding site" evidence="1">
    <location>
        <position position="68"/>
    </location>
    <ligand>
        <name>substrate</name>
    </ligand>
</feature>
<dbReference type="Gene3D" id="3.40.50.1240">
    <property type="entry name" value="Phosphoglycerate mutase-like"/>
    <property type="match status" value="1"/>
</dbReference>
<dbReference type="SUPFAM" id="SSF53254">
    <property type="entry name" value="Phosphoglycerate mutase-like"/>
    <property type="match status" value="1"/>
</dbReference>
<dbReference type="STRING" id="1801660.A2Z78_01620"/>
<name>A0A1G2DV03_9BACT</name>
<dbReference type="Proteomes" id="UP000176752">
    <property type="component" value="Unassembled WGS sequence"/>
</dbReference>
<evidence type="ECO:0000313" key="2">
    <source>
        <dbReference type="EMBL" id="OGZ17427.1"/>
    </source>
</evidence>
<dbReference type="PANTHER" id="PTHR47821">
    <property type="entry name" value="PHOSPHOGLYCERATE MUTASE FAMILY PROTEIN"/>
    <property type="match status" value="1"/>
</dbReference>
<dbReference type="PANTHER" id="PTHR47821:SF2">
    <property type="entry name" value="PHOSPHOGLYCERATE MUTASE FAMILY PROTEIN"/>
    <property type="match status" value="1"/>
</dbReference>
<accession>A0A1G2DV03</accession>
<evidence type="ECO:0008006" key="4">
    <source>
        <dbReference type="Google" id="ProtNLM"/>
    </source>
</evidence>
<reference evidence="2 3" key="1">
    <citation type="journal article" date="2016" name="Nat. Commun.">
        <title>Thousands of microbial genomes shed light on interconnected biogeochemical processes in an aquifer system.</title>
        <authorList>
            <person name="Anantharaman K."/>
            <person name="Brown C.T."/>
            <person name="Hug L.A."/>
            <person name="Sharon I."/>
            <person name="Castelle C.J."/>
            <person name="Probst A.J."/>
            <person name="Thomas B.C."/>
            <person name="Singh A."/>
            <person name="Wilkins M.J."/>
            <person name="Karaoz U."/>
            <person name="Brodie E.L."/>
            <person name="Williams K.H."/>
            <person name="Hubbard S.S."/>
            <person name="Banfield J.F."/>
        </authorList>
    </citation>
    <scope>NUCLEOTIDE SEQUENCE [LARGE SCALE GENOMIC DNA]</scope>
</reference>
<comment type="caution">
    <text evidence="2">The sequence shown here is derived from an EMBL/GenBank/DDBJ whole genome shotgun (WGS) entry which is preliminary data.</text>
</comment>
<dbReference type="InterPro" id="IPR029033">
    <property type="entry name" value="His_PPase_superfam"/>
</dbReference>
<dbReference type="AlphaFoldDB" id="A0A1G2DV03"/>
<dbReference type="CDD" id="cd07067">
    <property type="entry name" value="HP_PGM_like"/>
    <property type="match status" value="1"/>
</dbReference>
<dbReference type="EMBL" id="MHLV01000027">
    <property type="protein sequence ID" value="OGZ17427.1"/>
    <property type="molecule type" value="Genomic_DNA"/>
</dbReference>
<dbReference type="InterPro" id="IPR013078">
    <property type="entry name" value="His_Pase_superF_clade-1"/>
</dbReference>
<evidence type="ECO:0000256" key="1">
    <source>
        <dbReference type="PIRSR" id="PIRSR613078-2"/>
    </source>
</evidence>
<gene>
    <name evidence="2" type="ORF">A2Z78_01620</name>
</gene>
<evidence type="ECO:0000313" key="3">
    <source>
        <dbReference type="Proteomes" id="UP000176752"/>
    </source>
</evidence>
<proteinExistence type="predicted"/>
<organism evidence="2 3">
    <name type="scientific">Candidatus Nealsonbacteria bacterium RBG_13_36_15</name>
    <dbReference type="NCBI Taxonomy" id="1801660"/>
    <lineage>
        <taxon>Bacteria</taxon>
        <taxon>Candidatus Nealsoniibacteriota</taxon>
    </lineage>
</organism>
<sequence>MKKSLNNQYFILRHGRVDQQIKRKEFIYNWPDIPSVKLTKAGIDQIKKAAKILKKERIDLIYSSDIYRTRQTALIVANELGLKIKFDKRLRDINLGIYHGKLRKEFFQDFPLSIKRFTQRPTRGENWNDVKKRLSGFLKEVEKKHKNKNILIIGHGDPLWLLEGIIKGFSNGRLLRELSRGNYIKKGGLRKVV</sequence>